<evidence type="ECO:0000313" key="2">
    <source>
        <dbReference type="EMBL" id="MFC4232715.1"/>
    </source>
</evidence>
<proteinExistence type="predicted"/>
<dbReference type="RefSeq" id="WP_379014682.1">
    <property type="nucleotide sequence ID" value="NZ_JBHSDC010000025.1"/>
</dbReference>
<gene>
    <name evidence="2" type="ORF">ACFOW1_12500</name>
</gene>
<evidence type="ECO:0000256" key="1">
    <source>
        <dbReference type="SAM" id="Phobius"/>
    </source>
</evidence>
<dbReference type="EMBL" id="JBHSDC010000025">
    <property type="protein sequence ID" value="MFC4232715.1"/>
    <property type="molecule type" value="Genomic_DNA"/>
</dbReference>
<sequence>MTRPGKVGGTLVTIFYNFEIAHLVKTAIPAAIGAVVSFAVSMAL</sequence>
<feature type="transmembrane region" description="Helical" evidence="1">
    <location>
        <begin position="20"/>
        <end position="40"/>
    </location>
</feature>
<organism evidence="2 3">
    <name type="scientific">Parasediminibacterium paludis</name>
    <dbReference type="NCBI Taxonomy" id="908966"/>
    <lineage>
        <taxon>Bacteria</taxon>
        <taxon>Pseudomonadati</taxon>
        <taxon>Bacteroidota</taxon>
        <taxon>Chitinophagia</taxon>
        <taxon>Chitinophagales</taxon>
        <taxon>Chitinophagaceae</taxon>
        <taxon>Parasediminibacterium</taxon>
    </lineage>
</organism>
<keyword evidence="1" id="KW-0472">Membrane</keyword>
<keyword evidence="1" id="KW-1133">Transmembrane helix</keyword>
<keyword evidence="1" id="KW-0812">Transmembrane</keyword>
<keyword evidence="3" id="KW-1185">Reference proteome</keyword>
<protein>
    <submittedName>
        <fullName evidence="2">Uncharacterized protein</fullName>
    </submittedName>
</protein>
<evidence type="ECO:0000313" key="3">
    <source>
        <dbReference type="Proteomes" id="UP001595906"/>
    </source>
</evidence>
<comment type="caution">
    <text evidence="2">The sequence shown here is derived from an EMBL/GenBank/DDBJ whole genome shotgun (WGS) entry which is preliminary data.</text>
</comment>
<name>A0ABV8PZQ7_9BACT</name>
<dbReference type="Proteomes" id="UP001595906">
    <property type="component" value="Unassembled WGS sequence"/>
</dbReference>
<accession>A0ABV8PZQ7</accession>
<reference evidence="3" key="1">
    <citation type="journal article" date="2019" name="Int. J. Syst. Evol. Microbiol.">
        <title>The Global Catalogue of Microorganisms (GCM) 10K type strain sequencing project: providing services to taxonomists for standard genome sequencing and annotation.</title>
        <authorList>
            <consortium name="The Broad Institute Genomics Platform"/>
            <consortium name="The Broad Institute Genome Sequencing Center for Infectious Disease"/>
            <person name="Wu L."/>
            <person name="Ma J."/>
        </authorList>
    </citation>
    <scope>NUCLEOTIDE SEQUENCE [LARGE SCALE GENOMIC DNA]</scope>
    <source>
        <strain evidence="3">CECT 8010</strain>
    </source>
</reference>